<keyword evidence="2" id="KW-1185">Reference proteome</keyword>
<sequence length="1163" mass="130285">MKSLPEHVIVDATAWHQTEVEGGVRFTHPNPHGKDHWDRWGFFESNDHSVDLTDWYGLRVVADGFYGVVEATITLVATLNRFPRPEALVETTARVLLSSGEPSFVSFDAFDVDEANQVFFRGVLAVEIRSARRPHIAALDFVAGRELAVAAPVLGKPIPAGGRAEYAVELCNVTQSSIRVTARIERRGWETLHALLLGTDGQECGPVIVLSPGERRELQVAVSDDPRVPEWGWEEQVLLVSSEHGAPVRLRFVTTRHSEDYTTTLREADIDEVRYNIEHYEWARQSFARRRRQAQEWIVPTVDPSLGYLFVTRNAEEADNCALVYLVTGEMHFAEKVAAFMREFSDPERGYGTVPRAGNQELVHEGLFFLHTAYAFDHIKRTGLLSAEEVTRTQEAFRFFMEIIRKETMRGKISNWNLSELVGAVACAAAMEDLSEIGYFLTCPSGIHDHISKGIVDDGWWFEASIGYNLLAMGLFLQVASVVDKWGFGLAQLELPASYARTTSVDEALIASDDRIDGLSTQIWGPSTRSTRSIRMLVDSMIPFFDDQGVVFGMNDAAEMRAPACFFMEPRYDLAYRTYRNPSLIPFLRAVAPDERDPYYGVGELPAVSDPDLQIFRDNARADVAGITLLRSKVAGRSLDEEYQVTVKTGILGGAHGHYDRLALNSIRRFGKNFYNPESIWYAYHTFMYKFYVQNSITHNMTTVDLKQQDPAESHLLAMGSADHLQFAVHEITTRWCNPPYGGWIVKQGETFAERCWAEGRSLELPDQQPEYTRRSGFTEPIVQRRATLLTDDYIVVLDHLEATERHQFDCLFHVSGLHSLTVPGSGEVERLSPDPADSDHFAFSRSSALRYLGHEPTLDPSPLSSGQFVTDCHRFRGEGVVSAHFEVDMSELSDLGWFAKIRSSYNRPGLLKMDIHSVSPSSRELLVGCDPEYYQTQQQLHYTVMAGGTTVREGRLGPWIFGRHDLDIAVDGVDSLVLRTQSTPVQPEYDAAPMEPIPCVFWGNGIVTTRDGRQIGLGELPVEYSNVVPVPVPDRDYEQGPVKLEMRVMQHSLPGTPADLAAAGELKVDLRGLDAVALRVSIGGDYPVGDESTRRRTLDIRENGTAADFATVVEQYDDEPVIRSIVPEESGMVIELVNGRRQRLTVSDLTLADARFTLEELS</sequence>
<dbReference type="Gene3D" id="1.50.10.100">
    <property type="entry name" value="Chondroitin AC/alginate lyase"/>
    <property type="match status" value="1"/>
</dbReference>
<evidence type="ECO:0000313" key="1">
    <source>
        <dbReference type="EMBL" id="SER81654.1"/>
    </source>
</evidence>
<dbReference type="STRING" id="64702.SAMN05443377_1125"/>
<protein>
    <recommendedName>
        <fullName evidence="3">Heparinase II/III-like protein</fullName>
    </recommendedName>
</protein>
<reference evidence="1 2" key="1">
    <citation type="submission" date="2016-10" db="EMBL/GenBank/DDBJ databases">
        <authorList>
            <person name="de Groot N.N."/>
        </authorList>
    </citation>
    <scope>NUCLEOTIDE SEQUENCE [LARGE SCALE GENOMIC DNA]</scope>
    <source>
        <strain evidence="1 2">DSM 16859</strain>
    </source>
</reference>
<name>A0A1H9S9H9_9ACTN</name>
<dbReference type="SUPFAM" id="SSF48230">
    <property type="entry name" value="Chondroitin AC/alginate lyase"/>
    <property type="match status" value="1"/>
</dbReference>
<organism evidence="1 2">
    <name type="scientific">Propionibacterium cyclohexanicum</name>
    <dbReference type="NCBI Taxonomy" id="64702"/>
    <lineage>
        <taxon>Bacteria</taxon>
        <taxon>Bacillati</taxon>
        <taxon>Actinomycetota</taxon>
        <taxon>Actinomycetes</taxon>
        <taxon>Propionibacteriales</taxon>
        <taxon>Propionibacteriaceae</taxon>
        <taxon>Propionibacterium</taxon>
    </lineage>
</organism>
<dbReference type="Proteomes" id="UP000198815">
    <property type="component" value="Unassembled WGS sequence"/>
</dbReference>
<evidence type="ECO:0000313" key="2">
    <source>
        <dbReference type="Proteomes" id="UP000198815"/>
    </source>
</evidence>
<dbReference type="PANTHER" id="PTHR39210">
    <property type="entry name" value="HEPARIN-SULFATE LYASE"/>
    <property type="match status" value="1"/>
</dbReference>
<dbReference type="EMBL" id="FOGZ01000012">
    <property type="protein sequence ID" value="SER81654.1"/>
    <property type="molecule type" value="Genomic_DNA"/>
</dbReference>
<evidence type="ECO:0008006" key="3">
    <source>
        <dbReference type="Google" id="ProtNLM"/>
    </source>
</evidence>
<dbReference type="RefSeq" id="WP_091969431.1">
    <property type="nucleotide sequence ID" value="NZ_FOGZ01000012.1"/>
</dbReference>
<dbReference type="InterPro" id="IPR008929">
    <property type="entry name" value="Chondroitin_lyas"/>
</dbReference>
<dbReference type="Gene3D" id="2.70.98.70">
    <property type="match status" value="1"/>
</dbReference>
<proteinExistence type="predicted"/>
<accession>A0A1H9S9H9</accession>
<gene>
    <name evidence="1" type="ORF">SAMN05443377_1125</name>
</gene>
<dbReference type="PANTHER" id="PTHR39210:SF1">
    <property type="entry name" value="HEPARIN-SULFATE LYASE"/>
    <property type="match status" value="1"/>
</dbReference>
<dbReference type="OrthoDB" id="7335480at2"/>
<dbReference type="AlphaFoldDB" id="A0A1H9S9H9"/>